<keyword evidence="1" id="KW-1133">Transmembrane helix</keyword>
<dbReference type="AlphaFoldDB" id="A0A8J8B3D4"/>
<keyword evidence="1" id="KW-0812">Transmembrane</keyword>
<name>A0A8J8B3D4_9FIRM</name>
<sequence length="224" mass="24839">MRRRKYKDKQKNGKWFVCLILLIVMSIYSMVFTEKIVKPNMAAIAEVKVKAMITQIVNEAVHDQFVSDAGVLDLLTIKTDNEGNISFVQSNTLAMNQLATGLTQKVQGKYKVTDPMTVSVPMGSILGSQILSQIGPYIELKVLPIGMSKVNFKTEFESTGINQTKYKVFLEMDSQARVLAPFSINNINVQSTILVAEAVIVGEVPNSYINVPKESIMDATNNVE</sequence>
<evidence type="ECO:0000313" key="3">
    <source>
        <dbReference type="Proteomes" id="UP000675664"/>
    </source>
</evidence>
<accession>A0A8J8B3D4</accession>
<dbReference type="RefSeq" id="WP_227020349.1">
    <property type="nucleotide sequence ID" value="NZ_JAGSND010000023.1"/>
</dbReference>
<dbReference type="InterPro" id="IPR014197">
    <property type="entry name" value="Sporulation_prot_YunB"/>
</dbReference>
<evidence type="ECO:0000313" key="2">
    <source>
        <dbReference type="EMBL" id="MBR0600234.1"/>
    </source>
</evidence>
<protein>
    <submittedName>
        <fullName evidence="2">Sporulation protein YunB</fullName>
    </submittedName>
</protein>
<reference evidence="2" key="2">
    <citation type="submission" date="2021-04" db="EMBL/GenBank/DDBJ databases">
        <authorList>
            <person name="Liu J."/>
        </authorList>
    </citation>
    <scope>NUCLEOTIDE SEQUENCE</scope>
    <source>
        <strain evidence="2">BAD-6</strain>
    </source>
</reference>
<evidence type="ECO:0000256" key="1">
    <source>
        <dbReference type="SAM" id="Phobius"/>
    </source>
</evidence>
<dbReference type="Pfam" id="PF09560">
    <property type="entry name" value="Spore_YunB"/>
    <property type="match status" value="1"/>
</dbReference>
<proteinExistence type="predicted"/>
<keyword evidence="1" id="KW-0472">Membrane</keyword>
<dbReference type="EMBL" id="JAGSND010000023">
    <property type="protein sequence ID" value="MBR0600234.1"/>
    <property type="molecule type" value="Genomic_DNA"/>
</dbReference>
<dbReference type="NCBIfam" id="TIGR02832">
    <property type="entry name" value="spo_yunB"/>
    <property type="match status" value="1"/>
</dbReference>
<keyword evidence="3" id="KW-1185">Reference proteome</keyword>
<comment type="caution">
    <text evidence="2">The sequence shown here is derived from an EMBL/GenBank/DDBJ whole genome shotgun (WGS) entry which is preliminary data.</text>
</comment>
<reference evidence="2" key="1">
    <citation type="submission" date="2021-04" db="EMBL/GenBank/DDBJ databases">
        <title>Sinoanaerobacter chloroacetimidivorans sp. nov., an obligate anaerobic bacterium isolated from anaerobic sludge.</title>
        <authorList>
            <person name="Bao Y."/>
        </authorList>
    </citation>
    <scope>NUCLEOTIDE SEQUENCE</scope>
    <source>
        <strain evidence="2">BAD-6</strain>
    </source>
</reference>
<feature type="transmembrane region" description="Helical" evidence="1">
    <location>
        <begin position="12"/>
        <end position="31"/>
    </location>
</feature>
<dbReference type="Proteomes" id="UP000675664">
    <property type="component" value="Unassembled WGS sequence"/>
</dbReference>
<dbReference type="PIRSF" id="PIRSF021383">
    <property type="entry name" value="YunB"/>
    <property type="match status" value="1"/>
</dbReference>
<organism evidence="2 3">
    <name type="scientific">Sinanaerobacter chloroacetimidivorans</name>
    <dbReference type="NCBI Taxonomy" id="2818044"/>
    <lineage>
        <taxon>Bacteria</taxon>
        <taxon>Bacillati</taxon>
        <taxon>Bacillota</taxon>
        <taxon>Clostridia</taxon>
        <taxon>Peptostreptococcales</taxon>
        <taxon>Anaerovoracaceae</taxon>
        <taxon>Sinanaerobacter</taxon>
    </lineage>
</organism>
<gene>
    <name evidence="2" type="primary">yunB</name>
    <name evidence="2" type="ORF">KCX82_20395</name>
</gene>